<dbReference type="CDD" id="cd00685">
    <property type="entry name" value="Trans_IPPS_HT"/>
    <property type="match status" value="1"/>
</dbReference>
<dbReference type="GO" id="GO:0046872">
    <property type="term" value="F:metal ion binding"/>
    <property type="evidence" value="ECO:0007669"/>
    <property type="project" value="UniProtKB-KW"/>
</dbReference>
<dbReference type="GO" id="GO:0008299">
    <property type="term" value="P:isoprenoid biosynthetic process"/>
    <property type="evidence" value="ECO:0007669"/>
    <property type="project" value="InterPro"/>
</dbReference>
<dbReference type="EMBL" id="VYDA01000569">
    <property type="protein sequence ID" value="MYH63207.1"/>
    <property type="molecule type" value="Genomic_DNA"/>
</dbReference>
<dbReference type="AlphaFoldDB" id="A0A6B1G457"/>
<keyword evidence="3 6" id="KW-0808">Transferase</keyword>
<comment type="cofactor">
    <cofactor evidence="1">
        <name>Mg(2+)</name>
        <dbReference type="ChEBI" id="CHEBI:18420"/>
    </cofactor>
</comment>
<comment type="caution">
    <text evidence="7">The sequence shown here is derived from an EMBL/GenBank/DDBJ whole genome shotgun (WGS) entry which is preliminary data.</text>
</comment>
<keyword evidence="4" id="KW-0479">Metal-binding</keyword>
<dbReference type="InterPro" id="IPR033749">
    <property type="entry name" value="Polyprenyl_synt_CS"/>
</dbReference>
<name>A0A6B1G457_9CHLR</name>
<proteinExistence type="inferred from homology"/>
<gene>
    <name evidence="7" type="ORF">F4148_16105</name>
</gene>
<dbReference type="SFLD" id="SFLDS00005">
    <property type="entry name" value="Isoprenoid_Synthase_Type_I"/>
    <property type="match status" value="1"/>
</dbReference>
<dbReference type="InterPro" id="IPR000092">
    <property type="entry name" value="Polyprenyl_synt"/>
</dbReference>
<dbReference type="Pfam" id="PF00348">
    <property type="entry name" value="polyprenyl_synt"/>
    <property type="match status" value="1"/>
</dbReference>
<dbReference type="SUPFAM" id="SSF48576">
    <property type="entry name" value="Terpenoid synthases"/>
    <property type="match status" value="1"/>
</dbReference>
<comment type="similarity">
    <text evidence="2 6">Belongs to the FPP/GGPP synthase family.</text>
</comment>
<sequence>MVDQAQIEHLTNTEARPLAQVRPSSNAPDAREEIPYGYFRRMLLTPQDASTLLAPVRGGLAQVEEKMKSVDADVFAPLANAFLELIGQGGKRLRPALALLAAGLQDAHPERNNARPHVDGTPAAPGEDRHPQTLIALAAAVEMLHTATLVHDDVIDGALLRRDAPTLNASWSAGATVLAGDYMFARSAQFAAETGNVRVITIFSDTLRVIVDGEMRQLSDRNDFRQDRQAYYQRIYAKTASLYSAATEAAAVLIGLQPDRVEALKSFGYQFGMAFQIVDDILDFVGTDATLGKPVGSDLRQGTLTLPFLYYLRELPQPQKVVSRLLQARESADAGDPAILSATVQEIVQAVRASDAIEAAHQEALGFLDHAVHDLAPFNDNLCLRSLLGLCAFVVQRTS</sequence>
<organism evidence="7">
    <name type="scientific">Caldilineaceae bacterium SB0675_bin_29</name>
    <dbReference type="NCBI Taxonomy" id="2605266"/>
    <lineage>
        <taxon>Bacteria</taxon>
        <taxon>Bacillati</taxon>
        <taxon>Chloroflexota</taxon>
        <taxon>Caldilineae</taxon>
        <taxon>Caldilineales</taxon>
        <taxon>Caldilineaceae</taxon>
    </lineage>
</organism>
<dbReference type="PANTHER" id="PTHR12001:SF69">
    <property type="entry name" value="ALL TRANS-POLYPRENYL-DIPHOSPHATE SYNTHASE PDSS1"/>
    <property type="match status" value="1"/>
</dbReference>
<evidence type="ECO:0000256" key="6">
    <source>
        <dbReference type="RuleBase" id="RU004466"/>
    </source>
</evidence>
<dbReference type="PANTHER" id="PTHR12001">
    <property type="entry name" value="GERANYLGERANYL PYROPHOSPHATE SYNTHASE"/>
    <property type="match status" value="1"/>
</dbReference>
<evidence type="ECO:0000256" key="4">
    <source>
        <dbReference type="ARBA" id="ARBA00022723"/>
    </source>
</evidence>
<accession>A0A6B1G457</accession>
<keyword evidence="5" id="KW-0460">Magnesium</keyword>
<evidence type="ECO:0000313" key="7">
    <source>
        <dbReference type="EMBL" id="MYH63207.1"/>
    </source>
</evidence>
<dbReference type="Gene3D" id="1.10.600.10">
    <property type="entry name" value="Farnesyl Diphosphate Synthase"/>
    <property type="match status" value="1"/>
</dbReference>
<evidence type="ECO:0000256" key="2">
    <source>
        <dbReference type="ARBA" id="ARBA00006706"/>
    </source>
</evidence>
<protein>
    <submittedName>
        <fullName evidence="7">Polyprenyl synthetase family protein</fullName>
    </submittedName>
</protein>
<evidence type="ECO:0000256" key="3">
    <source>
        <dbReference type="ARBA" id="ARBA00022679"/>
    </source>
</evidence>
<reference evidence="7" key="1">
    <citation type="submission" date="2019-09" db="EMBL/GenBank/DDBJ databases">
        <title>Characterisation of the sponge microbiome using genome-centric metagenomics.</title>
        <authorList>
            <person name="Engelberts J.P."/>
            <person name="Robbins S.J."/>
            <person name="De Goeij J.M."/>
            <person name="Aranda M."/>
            <person name="Bell S.C."/>
            <person name="Webster N.S."/>
        </authorList>
    </citation>
    <scope>NUCLEOTIDE SEQUENCE</scope>
    <source>
        <strain evidence="7">SB0675_bin_29</strain>
    </source>
</reference>
<evidence type="ECO:0000256" key="5">
    <source>
        <dbReference type="ARBA" id="ARBA00022842"/>
    </source>
</evidence>
<dbReference type="PROSITE" id="PS00444">
    <property type="entry name" value="POLYPRENYL_SYNTHASE_2"/>
    <property type="match status" value="1"/>
</dbReference>
<evidence type="ECO:0000256" key="1">
    <source>
        <dbReference type="ARBA" id="ARBA00001946"/>
    </source>
</evidence>
<dbReference type="GO" id="GO:0004659">
    <property type="term" value="F:prenyltransferase activity"/>
    <property type="evidence" value="ECO:0007669"/>
    <property type="project" value="InterPro"/>
</dbReference>
<dbReference type="InterPro" id="IPR008949">
    <property type="entry name" value="Isoprenoid_synthase_dom_sf"/>
</dbReference>